<dbReference type="GeneID" id="24441522"/>
<evidence type="ECO:0000313" key="3">
    <source>
        <dbReference type="Proteomes" id="UP000009168"/>
    </source>
</evidence>
<evidence type="ECO:0000313" key="2">
    <source>
        <dbReference type="EMBL" id="EWS72539.1"/>
    </source>
</evidence>
<dbReference type="KEGG" id="tet:TTHERM_001044391"/>
<accession>W7XHG1</accession>
<evidence type="ECO:0000256" key="1">
    <source>
        <dbReference type="SAM" id="Phobius"/>
    </source>
</evidence>
<gene>
    <name evidence="2" type="ORF">TTHERM_001044391</name>
</gene>
<protein>
    <submittedName>
        <fullName evidence="2">Transmembrane protein, putative</fullName>
    </submittedName>
</protein>
<keyword evidence="1" id="KW-0472">Membrane</keyword>
<dbReference type="RefSeq" id="XP_012654919.1">
    <property type="nucleotide sequence ID" value="XM_012799465.1"/>
</dbReference>
<sequence>MKISDYKLKAKHCYISFIFILCLKQFVSQIIKQKPLKQAYILKINFFLDIKFNLLFKCLQIKNQVLQLKLFLKSQQNQIQLIFLLFFHQERSKLKSQSKEGLYLQQLCHPKCQVIQNSKTKLTKLFLLIPLLVSLILVQCYSQDTQIYFRCGKKSHQV</sequence>
<reference evidence="3" key="1">
    <citation type="journal article" date="2006" name="PLoS Biol.">
        <title>Macronuclear genome sequence of the ciliate Tetrahymena thermophila, a model eukaryote.</title>
        <authorList>
            <person name="Eisen J.A."/>
            <person name="Coyne R.S."/>
            <person name="Wu M."/>
            <person name="Wu D."/>
            <person name="Thiagarajan M."/>
            <person name="Wortman J.R."/>
            <person name="Badger J.H."/>
            <person name="Ren Q."/>
            <person name="Amedeo P."/>
            <person name="Jones K.M."/>
            <person name="Tallon L.J."/>
            <person name="Delcher A.L."/>
            <person name="Salzberg S.L."/>
            <person name="Silva J.C."/>
            <person name="Haas B.J."/>
            <person name="Majoros W.H."/>
            <person name="Farzad M."/>
            <person name="Carlton J.M."/>
            <person name="Smith R.K. Jr."/>
            <person name="Garg J."/>
            <person name="Pearlman R.E."/>
            <person name="Karrer K.M."/>
            <person name="Sun L."/>
            <person name="Manning G."/>
            <person name="Elde N.C."/>
            <person name="Turkewitz A.P."/>
            <person name="Asai D.J."/>
            <person name="Wilkes D.E."/>
            <person name="Wang Y."/>
            <person name="Cai H."/>
            <person name="Collins K."/>
            <person name="Stewart B.A."/>
            <person name="Lee S.R."/>
            <person name="Wilamowska K."/>
            <person name="Weinberg Z."/>
            <person name="Ruzzo W.L."/>
            <person name="Wloga D."/>
            <person name="Gaertig J."/>
            <person name="Frankel J."/>
            <person name="Tsao C.-C."/>
            <person name="Gorovsky M.A."/>
            <person name="Keeling P.J."/>
            <person name="Waller R.F."/>
            <person name="Patron N.J."/>
            <person name="Cherry J.M."/>
            <person name="Stover N.A."/>
            <person name="Krieger C.J."/>
            <person name="del Toro C."/>
            <person name="Ryder H.F."/>
            <person name="Williamson S.C."/>
            <person name="Barbeau R.A."/>
            <person name="Hamilton E.P."/>
            <person name="Orias E."/>
        </authorList>
    </citation>
    <scope>NUCLEOTIDE SEQUENCE [LARGE SCALE GENOMIC DNA]</scope>
    <source>
        <strain evidence="3">SB210</strain>
    </source>
</reference>
<keyword evidence="3" id="KW-1185">Reference proteome</keyword>
<proteinExistence type="predicted"/>
<organism evidence="2 3">
    <name type="scientific">Tetrahymena thermophila (strain SB210)</name>
    <dbReference type="NCBI Taxonomy" id="312017"/>
    <lineage>
        <taxon>Eukaryota</taxon>
        <taxon>Sar</taxon>
        <taxon>Alveolata</taxon>
        <taxon>Ciliophora</taxon>
        <taxon>Intramacronucleata</taxon>
        <taxon>Oligohymenophorea</taxon>
        <taxon>Hymenostomatida</taxon>
        <taxon>Tetrahymenina</taxon>
        <taxon>Tetrahymenidae</taxon>
        <taxon>Tetrahymena</taxon>
    </lineage>
</organism>
<keyword evidence="1 2" id="KW-0812">Transmembrane</keyword>
<dbReference type="InParanoid" id="W7XHG1"/>
<feature type="transmembrane region" description="Helical" evidence="1">
    <location>
        <begin position="125"/>
        <end position="142"/>
    </location>
</feature>
<keyword evidence="1" id="KW-1133">Transmembrane helix</keyword>
<dbReference type="Proteomes" id="UP000009168">
    <property type="component" value="Unassembled WGS sequence"/>
</dbReference>
<name>W7XHG1_TETTS</name>
<dbReference type="AlphaFoldDB" id="W7XHG1"/>
<dbReference type="EMBL" id="GG662530">
    <property type="protein sequence ID" value="EWS72539.1"/>
    <property type="molecule type" value="Genomic_DNA"/>
</dbReference>